<accession>A0A915DYS0</accession>
<dbReference type="InterPro" id="IPR015797">
    <property type="entry name" value="NUDIX_hydrolase-like_dom_sf"/>
</dbReference>
<keyword evidence="1" id="KW-0378">Hydrolase</keyword>
<dbReference type="Proteomes" id="UP000887574">
    <property type="component" value="Unplaced"/>
</dbReference>
<dbReference type="AlphaFoldDB" id="A0A915DYS0"/>
<dbReference type="GO" id="GO:0006753">
    <property type="term" value="P:nucleoside phosphate metabolic process"/>
    <property type="evidence" value="ECO:0007669"/>
    <property type="project" value="TreeGrafter"/>
</dbReference>
<evidence type="ECO:0000313" key="4">
    <source>
        <dbReference type="WBParaSite" id="jg25105.2"/>
    </source>
</evidence>
<name>A0A915DYS0_9BILA</name>
<keyword evidence="3" id="KW-1185">Reference proteome</keyword>
<feature type="domain" description="Nudix hydrolase" evidence="2">
    <location>
        <begin position="41"/>
        <end position="186"/>
    </location>
</feature>
<dbReference type="Pfam" id="PF00293">
    <property type="entry name" value="NUDIX"/>
    <property type="match status" value="1"/>
</dbReference>
<dbReference type="WBParaSite" id="jg25105.2">
    <property type="protein sequence ID" value="jg25105.2"/>
    <property type="gene ID" value="jg25105"/>
</dbReference>
<protein>
    <submittedName>
        <fullName evidence="4">Nudix hydrolase domain-containing protein</fullName>
    </submittedName>
</protein>
<evidence type="ECO:0000256" key="1">
    <source>
        <dbReference type="ARBA" id="ARBA00022801"/>
    </source>
</evidence>
<dbReference type="SUPFAM" id="SSF55811">
    <property type="entry name" value="Nudix"/>
    <property type="match status" value="1"/>
</dbReference>
<dbReference type="InterPro" id="IPR000086">
    <property type="entry name" value="NUDIX_hydrolase_dom"/>
</dbReference>
<sequence length="199" mass="22825">MLNFSYKVRGRCLIVSHHEKETPRKRTFGTNEDALYSDMALEKESVMVFIYHRVDKRIILVKQFRPTVNGDVIEMCAGLMDKNKTPVETAKEEILEECGYDVQLEDIIHLKTYLTGIGISGPPQYLFYCEVDESMKAADGGGLKEEGNLWKCEIIFFNTGWISITIEEAREMLNEKEVNSPSSVLYAISWFLQNKINVP</sequence>
<dbReference type="PANTHER" id="PTHR11839">
    <property type="entry name" value="UDP/ADP-SUGAR PYROPHOSPHATASE"/>
    <property type="match status" value="1"/>
</dbReference>
<dbReference type="PROSITE" id="PS51462">
    <property type="entry name" value="NUDIX"/>
    <property type="match status" value="1"/>
</dbReference>
<organism evidence="3 4">
    <name type="scientific">Ditylenchus dipsaci</name>
    <dbReference type="NCBI Taxonomy" id="166011"/>
    <lineage>
        <taxon>Eukaryota</taxon>
        <taxon>Metazoa</taxon>
        <taxon>Ecdysozoa</taxon>
        <taxon>Nematoda</taxon>
        <taxon>Chromadorea</taxon>
        <taxon>Rhabditida</taxon>
        <taxon>Tylenchina</taxon>
        <taxon>Tylenchomorpha</taxon>
        <taxon>Sphaerularioidea</taxon>
        <taxon>Anguinidae</taxon>
        <taxon>Anguininae</taxon>
        <taxon>Ditylenchus</taxon>
    </lineage>
</organism>
<proteinExistence type="predicted"/>
<dbReference type="PANTHER" id="PTHR11839:SF15">
    <property type="entry name" value="URIDINE DIPHOSPHATE GLUCOSE PYROPHOSPHATASE NUDT14"/>
    <property type="match status" value="1"/>
</dbReference>
<evidence type="ECO:0000313" key="3">
    <source>
        <dbReference type="Proteomes" id="UP000887574"/>
    </source>
</evidence>
<evidence type="ECO:0000259" key="2">
    <source>
        <dbReference type="PROSITE" id="PS51462"/>
    </source>
</evidence>
<dbReference type="GO" id="GO:0019693">
    <property type="term" value="P:ribose phosphate metabolic process"/>
    <property type="evidence" value="ECO:0007669"/>
    <property type="project" value="TreeGrafter"/>
</dbReference>
<dbReference type="Gene3D" id="3.90.79.10">
    <property type="entry name" value="Nucleoside Triphosphate Pyrophosphohydrolase"/>
    <property type="match status" value="1"/>
</dbReference>
<dbReference type="GO" id="GO:0008768">
    <property type="term" value="F:UDP-sugar diphosphatase activity"/>
    <property type="evidence" value="ECO:0007669"/>
    <property type="project" value="TreeGrafter"/>
</dbReference>
<reference evidence="4" key="1">
    <citation type="submission" date="2022-11" db="UniProtKB">
        <authorList>
            <consortium name="WormBaseParasite"/>
        </authorList>
    </citation>
    <scope>IDENTIFICATION</scope>
</reference>